<evidence type="ECO:0000256" key="1">
    <source>
        <dbReference type="SAM" id="Coils"/>
    </source>
</evidence>
<dbReference type="AlphaFoldDB" id="A0A345P5J1"/>
<protein>
    <submittedName>
        <fullName evidence="3">Poly(Hydroxyalcanoate) granule associated protein</fullName>
    </submittedName>
</protein>
<dbReference type="PANTHER" id="PTHR38664">
    <property type="entry name" value="SLR0058 PROTEIN"/>
    <property type="match status" value="1"/>
</dbReference>
<proteinExistence type="predicted"/>
<gene>
    <name evidence="3" type="ORF">HYN46_06745</name>
</gene>
<dbReference type="EMBL" id="CP031222">
    <property type="protein sequence ID" value="AXI02550.1"/>
    <property type="molecule type" value="Genomic_DNA"/>
</dbReference>
<dbReference type="OrthoDB" id="5801582at2"/>
<evidence type="ECO:0000313" key="4">
    <source>
        <dbReference type="Proteomes" id="UP000253940"/>
    </source>
</evidence>
<dbReference type="Proteomes" id="UP000253940">
    <property type="component" value="Chromosome"/>
</dbReference>
<reference evidence="3 4" key="1">
    <citation type="submission" date="2018-07" db="EMBL/GenBank/DDBJ databases">
        <title>Genome sequencing of Moraxellaceae gen. HYN0046.</title>
        <authorList>
            <person name="Kim M."/>
            <person name="Yi H."/>
        </authorList>
    </citation>
    <scope>NUCLEOTIDE SEQUENCE [LARGE SCALE GENOMIC DNA]</scope>
    <source>
        <strain evidence="3 4">HYN0046</strain>
    </source>
</reference>
<dbReference type="Pfam" id="PF05597">
    <property type="entry name" value="Phasin"/>
    <property type="match status" value="1"/>
</dbReference>
<feature type="region of interest" description="Disordered" evidence="2">
    <location>
        <begin position="1"/>
        <end position="37"/>
    </location>
</feature>
<evidence type="ECO:0000313" key="3">
    <source>
        <dbReference type="EMBL" id="AXI02550.1"/>
    </source>
</evidence>
<dbReference type="Gene3D" id="1.20.5.300">
    <property type="match status" value="1"/>
</dbReference>
<feature type="compositionally biased region" description="Polar residues" evidence="2">
    <location>
        <begin position="1"/>
        <end position="25"/>
    </location>
</feature>
<dbReference type="KEGG" id="mbah:HYN46_06745"/>
<keyword evidence="1" id="KW-0175">Coiled coil</keyword>
<feature type="coiled-coil region" evidence="1">
    <location>
        <begin position="131"/>
        <end position="158"/>
    </location>
</feature>
<dbReference type="PANTHER" id="PTHR38664:SF1">
    <property type="entry name" value="SLR0058 PROTEIN"/>
    <property type="match status" value="1"/>
</dbReference>
<accession>A0A345P5J1</accession>
<sequence length="162" mass="18298">MNQKSSKDQNLQIENDQSITETDASVQDEPPRRKAGLDFRKYTQQIWLAGLGAFSRAEEEGTRLFDSLVKVGEELESKTTEIVDTTTEAVDEVREKVNERVTGTRNKVEKALDDSINQAISRLGFASHREINELTANIQNLTAQVENLTKDINALQDSFRKK</sequence>
<organism evidence="3 4">
    <name type="scientific">Aquirhabdus parva</name>
    <dbReference type="NCBI Taxonomy" id="2283318"/>
    <lineage>
        <taxon>Bacteria</taxon>
        <taxon>Pseudomonadati</taxon>
        <taxon>Pseudomonadota</taxon>
        <taxon>Gammaproteobacteria</taxon>
        <taxon>Moraxellales</taxon>
        <taxon>Moraxellaceae</taxon>
        <taxon>Aquirhabdus</taxon>
    </lineage>
</organism>
<keyword evidence="4" id="KW-1185">Reference proteome</keyword>
<dbReference type="NCBIfam" id="TIGR01837">
    <property type="entry name" value="PHA_granule_1"/>
    <property type="match status" value="1"/>
</dbReference>
<dbReference type="RefSeq" id="WP_114898660.1">
    <property type="nucleotide sequence ID" value="NZ_CP031222.1"/>
</dbReference>
<evidence type="ECO:0000256" key="2">
    <source>
        <dbReference type="SAM" id="MobiDB-lite"/>
    </source>
</evidence>
<dbReference type="InterPro" id="IPR008769">
    <property type="entry name" value="PhaF_PhaI"/>
</dbReference>
<name>A0A345P5J1_9GAMM</name>